<keyword evidence="2" id="KW-1185">Reference proteome</keyword>
<gene>
    <name evidence="1" type="ORF">QA636_04990</name>
</gene>
<reference evidence="1 2" key="1">
    <citation type="submission" date="2023-04" db="EMBL/GenBank/DDBJ databases">
        <title>Australian commercial rhizobial inoculants.</title>
        <authorList>
            <person name="Kohlmeier M.G."/>
            <person name="O'Hara G.W."/>
            <person name="Colombi E."/>
            <person name="Ramsay J.P."/>
            <person name="Terpolilli J."/>
        </authorList>
    </citation>
    <scope>NUCLEOTIDE SEQUENCE [LARGE SCALE GENOMIC DNA]</scope>
    <source>
        <strain evidence="1 2">CB627</strain>
    </source>
</reference>
<name>A0ABY8JHN5_9BRAD</name>
<proteinExistence type="predicted"/>
<dbReference type="Proteomes" id="UP001221546">
    <property type="component" value="Chromosome"/>
</dbReference>
<dbReference type="RefSeq" id="WP_076825044.1">
    <property type="nucleotide sequence ID" value="NZ_CP121646.1"/>
</dbReference>
<evidence type="ECO:0000313" key="1">
    <source>
        <dbReference type="EMBL" id="WFU64907.1"/>
    </source>
</evidence>
<accession>A0ABY8JHN5</accession>
<dbReference type="EMBL" id="CP121646">
    <property type="protein sequence ID" value="WFU64907.1"/>
    <property type="molecule type" value="Genomic_DNA"/>
</dbReference>
<protein>
    <submittedName>
        <fullName evidence="1">Uncharacterized protein</fullName>
    </submittedName>
</protein>
<organism evidence="1 2">
    <name type="scientific">Bradyrhizobium brasilense</name>
    <dbReference type="NCBI Taxonomy" id="1419277"/>
    <lineage>
        <taxon>Bacteria</taxon>
        <taxon>Pseudomonadati</taxon>
        <taxon>Pseudomonadota</taxon>
        <taxon>Alphaproteobacteria</taxon>
        <taxon>Hyphomicrobiales</taxon>
        <taxon>Nitrobacteraceae</taxon>
        <taxon>Bradyrhizobium</taxon>
    </lineage>
</organism>
<evidence type="ECO:0000313" key="2">
    <source>
        <dbReference type="Proteomes" id="UP001221546"/>
    </source>
</evidence>
<sequence length="287" mass="30964">MIAVSHACTAFGQQVVFPLLVRSTDGGAYVGTLSPLTEAYQIARRVVFTELPAETLFERAAHWYQQSENIEAKLAELSPGTADKDSWPAAIPSAVIRVGEVDVEIVPLTSRTMLVDEARAGIDAQGVAGLNHRMAAKRYVESCLSGIGRIVSLRCSDDATAIKRLSTAKIAFEFGGDGAPGEPLYVRLHRGRDAGAPPAEAVKAIETYLAQLSGTDPLLHVNLTAYRARPSSRSVDTMCGYDAANDANIEFALRLWEEYLPERLRGLSLDAFAIALGIPQLRRNGPV</sequence>